<dbReference type="GO" id="GO:0003677">
    <property type="term" value="F:DNA binding"/>
    <property type="evidence" value="ECO:0007669"/>
    <property type="project" value="UniProtKB-KW"/>
</dbReference>
<dbReference type="Pfam" id="PF00521">
    <property type="entry name" value="DNA_topoisoIV"/>
    <property type="match status" value="1"/>
</dbReference>
<proteinExistence type="predicted"/>
<reference evidence="5" key="1">
    <citation type="submission" date="2018-01" db="EMBL/GenBank/DDBJ databases">
        <authorList>
            <person name="Kovanen S."/>
            <person name="Nieminen T."/>
            <person name="Pohja-Mykra M."/>
            <person name="Raunio-Saarnisto M."/>
            <person name="Sauvala M."/>
            <person name="Fredriksson-Ahomaa M."/>
            <person name="Hanninen M.-L."/>
            <person name="Kivisto R."/>
        </authorList>
    </citation>
    <scope>NUCLEOTIDE SEQUENCE</scope>
    <source>
        <strain evidence="5">SO-26</strain>
    </source>
</reference>
<dbReference type="GO" id="GO:0005524">
    <property type="term" value="F:ATP binding"/>
    <property type="evidence" value="ECO:0007669"/>
    <property type="project" value="InterPro"/>
</dbReference>
<reference evidence="6 7" key="2">
    <citation type="journal article" date="2019" name="Appl. Environ. Microbiol.">
        <title>Population genetics and characterization of Campylobacter jejuni isolates in western jackdaws and game birds in Finland.</title>
        <authorList>
            <person name="Kovanen S."/>
            <person name="Rossi M."/>
            <person name="Pohja-Mykra M."/>
            <person name="Nieminen T."/>
            <person name="Raunio-Saarnisto M."/>
            <person name="Sauvala M."/>
            <person name="Fredriksson-Ahomaa M."/>
            <person name="Hanninen M.L."/>
            <person name="Kivisto R."/>
        </authorList>
    </citation>
    <scope>NUCLEOTIDE SEQUENCE [LARGE SCALE GENOMIC DNA]</scope>
    <source>
        <strain evidence="6 7">CB313</strain>
        <strain evidence="5">SO-26</strain>
    </source>
</reference>
<comment type="catalytic activity">
    <reaction evidence="1">
        <text>ATP-dependent breakage, passage and rejoining of double-stranded DNA.</text>
        <dbReference type="EC" id="5.6.2.2"/>
    </reaction>
</comment>
<dbReference type="Proteomes" id="UP000287197">
    <property type="component" value="Unassembled WGS sequence"/>
</dbReference>
<dbReference type="Proteomes" id="UP000288507">
    <property type="component" value="Unassembled WGS sequence"/>
</dbReference>
<sequence length="429" mass="48664">MSDIKSVYDTVKENYLEYGREINTNRSVVNIDGLKKLHRRILITANRLGKKEPTSTLSGEVAKLHPHASQDDTISMLVRAGILEGLGNHGSDTLVPCPPAASRYTKSGMNKDLVDYFFKLSSYCKMKEGELEGYMEPAFLITPVPACLIVGGAGIGLGGVIAKYPCFSYSSLLEAHFNNDPKLLRGSKNTIIDMDYDGLWKKGVGKITYMLDVYREFSKDDNTNVTVIRGKLGGIVPDVSVFDDYIAEGRVFLRDESSTSLKIVVGRTPNTRAITDDEIYNLCKEISTKTIQYRLMVSLEDKVKLLGIRDWLKLTVKNYTAVFERWKRDSVKYYNNLIEEYTLLPEVGKRVLANMDIKDIASELNTTQAMVERISKKAISMLRKSDYSSRIKDFETKRDKIDRLDPKSEMLYFNDVWDKAVENYYQGDK</sequence>
<keyword evidence="2" id="KW-0413">Isomerase</keyword>
<gene>
    <name evidence="6" type="ORF">C3H57_08635</name>
    <name evidence="5" type="ORF">C3I27_04240</name>
</gene>
<dbReference type="SUPFAM" id="SSF56719">
    <property type="entry name" value="Type II DNA topoisomerase"/>
    <property type="match status" value="1"/>
</dbReference>
<evidence type="ECO:0000256" key="3">
    <source>
        <dbReference type="ARBA" id="ARBA00023125"/>
    </source>
</evidence>
<dbReference type="RefSeq" id="WP_126232480.1">
    <property type="nucleotide sequence ID" value="NZ_PQZD01000003.1"/>
</dbReference>
<keyword evidence="3" id="KW-0238">DNA-binding</keyword>
<dbReference type="InterPro" id="IPR002205">
    <property type="entry name" value="Topo_IIA_dom_A"/>
</dbReference>
<name>A0A431EAD3_CAMJU</name>
<comment type="caution">
    <text evidence="6">The sequence shown here is derived from an EMBL/GenBank/DDBJ whole genome shotgun (WGS) entry which is preliminary data.</text>
</comment>
<evidence type="ECO:0000313" key="7">
    <source>
        <dbReference type="Proteomes" id="UP000288507"/>
    </source>
</evidence>
<protein>
    <recommendedName>
        <fullName evidence="4">Topo IIA-type catalytic domain-containing protein</fullName>
    </recommendedName>
</protein>
<dbReference type="InterPro" id="IPR013760">
    <property type="entry name" value="Topo_IIA-like_dom_sf"/>
</dbReference>
<dbReference type="EMBL" id="PQZD01000003">
    <property type="protein sequence ID" value="RTI48638.1"/>
    <property type="molecule type" value="Genomic_DNA"/>
</dbReference>
<feature type="domain" description="Topo IIA-type catalytic" evidence="4">
    <location>
        <begin position="5"/>
        <end position="385"/>
    </location>
</feature>
<evidence type="ECO:0000313" key="6">
    <source>
        <dbReference type="EMBL" id="RTJ78363.1"/>
    </source>
</evidence>
<evidence type="ECO:0000256" key="2">
    <source>
        <dbReference type="ARBA" id="ARBA00023029"/>
    </source>
</evidence>
<keyword evidence="2" id="KW-0799">Topoisomerase</keyword>
<evidence type="ECO:0000313" key="5">
    <source>
        <dbReference type="EMBL" id="RTI48638.1"/>
    </source>
</evidence>
<dbReference type="SMART" id="SM00434">
    <property type="entry name" value="TOP4c"/>
    <property type="match status" value="1"/>
</dbReference>
<accession>A0A431EAD3</accession>
<organism evidence="6 7">
    <name type="scientific">Campylobacter jejuni</name>
    <dbReference type="NCBI Taxonomy" id="197"/>
    <lineage>
        <taxon>Bacteria</taxon>
        <taxon>Pseudomonadati</taxon>
        <taxon>Campylobacterota</taxon>
        <taxon>Epsilonproteobacteria</taxon>
        <taxon>Campylobacterales</taxon>
        <taxon>Campylobacteraceae</taxon>
        <taxon>Campylobacter</taxon>
    </lineage>
</organism>
<dbReference type="Gene3D" id="3.90.199.10">
    <property type="entry name" value="Topoisomerase II, domain 5"/>
    <property type="match status" value="1"/>
</dbReference>
<dbReference type="InterPro" id="IPR013758">
    <property type="entry name" value="Topo_IIA_A/C_ab"/>
</dbReference>
<dbReference type="GO" id="GO:0003918">
    <property type="term" value="F:DNA topoisomerase type II (double strand cut, ATP-hydrolyzing) activity"/>
    <property type="evidence" value="ECO:0007669"/>
    <property type="project" value="UniProtKB-EC"/>
</dbReference>
<dbReference type="AlphaFoldDB" id="A0A431EAD3"/>
<evidence type="ECO:0000256" key="1">
    <source>
        <dbReference type="ARBA" id="ARBA00000185"/>
    </source>
</evidence>
<evidence type="ECO:0000259" key="4">
    <source>
        <dbReference type="SMART" id="SM00434"/>
    </source>
</evidence>
<dbReference type="EMBL" id="PRBV01000014">
    <property type="protein sequence ID" value="RTJ78363.1"/>
    <property type="molecule type" value="Genomic_DNA"/>
</dbReference>
<dbReference type="GO" id="GO:0006265">
    <property type="term" value="P:DNA topological change"/>
    <property type="evidence" value="ECO:0007669"/>
    <property type="project" value="InterPro"/>
</dbReference>